<keyword evidence="2" id="KW-0521">NADP</keyword>
<dbReference type="Gene3D" id="3.90.25.10">
    <property type="entry name" value="UDP-galactose 4-epimerase, domain 1"/>
    <property type="match status" value="1"/>
</dbReference>
<dbReference type="EMBL" id="CAJPDS010000007">
    <property type="protein sequence ID" value="CAF9908889.1"/>
    <property type="molecule type" value="Genomic_DNA"/>
</dbReference>
<dbReference type="Pfam" id="PF05368">
    <property type="entry name" value="NmrA"/>
    <property type="match status" value="1"/>
</dbReference>
<dbReference type="GO" id="GO:0005634">
    <property type="term" value="C:nucleus"/>
    <property type="evidence" value="ECO:0007669"/>
    <property type="project" value="TreeGrafter"/>
</dbReference>
<dbReference type="PANTHER" id="PTHR42748:SF31">
    <property type="entry name" value="NMRA-LIKE DOMAIN-CONTAINING PROTEIN-RELATED"/>
    <property type="match status" value="1"/>
</dbReference>
<protein>
    <recommendedName>
        <fullName evidence="3">NmrA-like domain-containing protein</fullName>
    </recommendedName>
</protein>
<evidence type="ECO:0000256" key="2">
    <source>
        <dbReference type="ARBA" id="ARBA00022857"/>
    </source>
</evidence>
<dbReference type="AlphaFoldDB" id="A0A8H3ICU6"/>
<feature type="domain" description="NmrA-like" evidence="3">
    <location>
        <begin position="5"/>
        <end position="297"/>
    </location>
</feature>
<accession>A0A8H3ICU6</accession>
<gene>
    <name evidence="4" type="ORF">HETSPECPRED_008760</name>
</gene>
<name>A0A8H3ICU6_9LECA</name>
<evidence type="ECO:0000313" key="5">
    <source>
        <dbReference type="Proteomes" id="UP000664521"/>
    </source>
</evidence>
<dbReference type="InterPro" id="IPR008030">
    <property type="entry name" value="NmrA-like"/>
</dbReference>
<dbReference type="SUPFAM" id="SSF51735">
    <property type="entry name" value="NAD(P)-binding Rossmann-fold domains"/>
    <property type="match status" value="1"/>
</dbReference>
<dbReference type="PANTHER" id="PTHR42748">
    <property type="entry name" value="NITROGEN METABOLITE REPRESSION PROTEIN NMRA FAMILY MEMBER"/>
    <property type="match status" value="1"/>
</dbReference>
<sequence>MVGILTVFGATGKQGGSVVRTILSHPTLSAQYKVRAVTRDPSKPAAEALKTQGVEVVKADLNDKDSVHKAVEGSQAVFGVTDFWSVVSKDGEIAQGNNIADACKAAGVEHFIWSSLAHASKVSGGKLAHMHHFDSKAEVEEFTRSLGVPATFFYAGAYMSNIPGALQKNGDEYTLAWNLEPGVKMPLFDADDTGKFVSGILLQSSKLLGQRVFGATDWYTPDQVVSTIEKVSGKKATYQALPDEVFKGFLPPLMAEELTETLIFMREYAYYGPEAEEGVKQSLQILDQKPTTLEQFFQKTDL</sequence>
<evidence type="ECO:0000259" key="3">
    <source>
        <dbReference type="Pfam" id="PF05368"/>
    </source>
</evidence>
<dbReference type="Gene3D" id="3.40.50.720">
    <property type="entry name" value="NAD(P)-binding Rossmann-like Domain"/>
    <property type="match status" value="1"/>
</dbReference>
<evidence type="ECO:0000256" key="1">
    <source>
        <dbReference type="ARBA" id="ARBA00006328"/>
    </source>
</evidence>
<evidence type="ECO:0000313" key="4">
    <source>
        <dbReference type="EMBL" id="CAF9908889.1"/>
    </source>
</evidence>
<comment type="caution">
    <text evidence="4">The sequence shown here is derived from an EMBL/GenBank/DDBJ whole genome shotgun (WGS) entry which is preliminary data.</text>
</comment>
<dbReference type="CDD" id="cd05251">
    <property type="entry name" value="NmrA_like_SDR_a"/>
    <property type="match status" value="1"/>
</dbReference>
<organism evidence="4 5">
    <name type="scientific">Heterodermia speciosa</name>
    <dbReference type="NCBI Taxonomy" id="116794"/>
    <lineage>
        <taxon>Eukaryota</taxon>
        <taxon>Fungi</taxon>
        <taxon>Dikarya</taxon>
        <taxon>Ascomycota</taxon>
        <taxon>Pezizomycotina</taxon>
        <taxon>Lecanoromycetes</taxon>
        <taxon>OSLEUM clade</taxon>
        <taxon>Lecanoromycetidae</taxon>
        <taxon>Caliciales</taxon>
        <taxon>Physciaceae</taxon>
        <taxon>Heterodermia</taxon>
    </lineage>
</organism>
<comment type="similarity">
    <text evidence="1">Belongs to the NmrA-type oxidoreductase family.</text>
</comment>
<keyword evidence="5" id="KW-1185">Reference proteome</keyword>
<dbReference type="InterPro" id="IPR036291">
    <property type="entry name" value="NAD(P)-bd_dom_sf"/>
</dbReference>
<dbReference type="Proteomes" id="UP000664521">
    <property type="component" value="Unassembled WGS sequence"/>
</dbReference>
<reference evidence="4" key="1">
    <citation type="submission" date="2021-03" db="EMBL/GenBank/DDBJ databases">
        <authorList>
            <person name="Tagirdzhanova G."/>
        </authorList>
    </citation>
    <scope>NUCLEOTIDE SEQUENCE</scope>
</reference>
<dbReference type="OrthoDB" id="3358371at2759"/>
<proteinExistence type="inferred from homology"/>
<dbReference type="InterPro" id="IPR051164">
    <property type="entry name" value="NmrA-like_oxidored"/>
</dbReference>